<dbReference type="Proteomes" id="UP000000600">
    <property type="component" value="Unassembled WGS sequence"/>
</dbReference>
<dbReference type="Pfam" id="PF17777">
    <property type="entry name" value="RL10P_insert"/>
    <property type="match status" value="1"/>
</dbReference>
<sequence>MSCCPSILKSSSSDQQMLDQNKCKTLEEFWLRRTPSQLIGKNTLFKKVLATRVSELPDTHEYYEDLKKFGNAIKELDSLKNQVAGKVGFVFTDTPVFDLKPVIEENKVETPARVGAVAPIDVVIPPGPTGMDPASIQFFHALQIPTKIEKGQIQITKDFVVLKTGQKVGQSQAVLLQKLGKKPFLYGMEVLSCYDNGSILNKQQVSVNLNDIVAKFQQNVQNISAISLQNGWVNEASAPYVLANAFKDLAAIGLQSGFIFDQIKQSNAPVAAAPVAAKVEQKPAAQQAPAKAEEPEEDVDMGGLFD</sequence>
<evidence type="ECO:0000256" key="1">
    <source>
        <dbReference type="ARBA" id="ARBA00008889"/>
    </source>
</evidence>
<evidence type="ECO:0000313" key="6">
    <source>
        <dbReference type="EMBL" id="CAK71818.1"/>
    </source>
</evidence>
<dbReference type="eggNOG" id="KOG0815">
    <property type="taxonomic scope" value="Eukaryota"/>
</dbReference>
<dbReference type="InterPro" id="IPR040637">
    <property type="entry name" value="Ribosomal_uL10-like_insert"/>
</dbReference>
<organism evidence="6 7">
    <name type="scientific">Paramecium tetraurelia</name>
    <dbReference type="NCBI Taxonomy" id="5888"/>
    <lineage>
        <taxon>Eukaryota</taxon>
        <taxon>Sar</taxon>
        <taxon>Alveolata</taxon>
        <taxon>Ciliophora</taxon>
        <taxon>Intramacronucleata</taxon>
        <taxon>Oligohymenophorea</taxon>
        <taxon>Peniculida</taxon>
        <taxon>Parameciidae</taxon>
        <taxon>Paramecium</taxon>
    </lineage>
</organism>
<dbReference type="OrthoDB" id="289442at2759"/>
<proteinExistence type="inferred from homology"/>
<dbReference type="GO" id="GO:0002181">
    <property type="term" value="P:cytoplasmic translation"/>
    <property type="evidence" value="ECO:0000318"/>
    <property type="project" value="GO_Central"/>
</dbReference>
<name>A0CM01_PARTE</name>
<evidence type="ECO:0000259" key="5">
    <source>
        <dbReference type="Pfam" id="PF17777"/>
    </source>
</evidence>
<keyword evidence="3" id="KW-0687">Ribonucleoprotein</keyword>
<dbReference type="FunFam" id="3.90.105.20:FF:000001">
    <property type="entry name" value="60S acidic ribosomal protein P0"/>
    <property type="match status" value="1"/>
</dbReference>
<dbReference type="GeneID" id="5025000"/>
<dbReference type="InterPro" id="IPR043141">
    <property type="entry name" value="Ribosomal_uL10-like_sf"/>
</dbReference>
<dbReference type="HOGENOM" id="CLU_053173_1_1_1"/>
<feature type="region of interest" description="Disordered" evidence="4">
    <location>
        <begin position="282"/>
        <end position="306"/>
    </location>
</feature>
<dbReference type="OMA" id="WRSWTRI"/>
<dbReference type="Gene3D" id="3.30.70.1730">
    <property type="match status" value="1"/>
</dbReference>
<dbReference type="RefSeq" id="XP_001439215.1">
    <property type="nucleotide sequence ID" value="XM_001439178.2"/>
</dbReference>
<gene>
    <name evidence="6" type="ORF">GSPATT00008297001</name>
</gene>
<accession>A0CM01</accession>
<dbReference type="InterPro" id="IPR043164">
    <property type="entry name" value="Ribosomal_uL10-like_insert_sf"/>
</dbReference>
<dbReference type="GO" id="GO:0022625">
    <property type="term" value="C:cytosolic large ribosomal subunit"/>
    <property type="evidence" value="ECO:0000318"/>
    <property type="project" value="GO_Central"/>
</dbReference>
<dbReference type="Gene3D" id="3.90.105.20">
    <property type="match status" value="1"/>
</dbReference>
<evidence type="ECO:0000256" key="4">
    <source>
        <dbReference type="SAM" id="MobiDB-lite"/>
    </source>
</evidence>
<evidence type="ECO:0000256" key="3">
    <source>
        <dbReference type="ARBA" id="ARBA00023274"/>
    </source>
</evidence>
<dbReference type="InParanoid" id="A0CM01"/>
<dbReference type="AlphaFoldDB" id="A0CM01"/>
<comment type="similarity">
    <text evidence="1">Belongs to the universal ribosomal protein uL10 family.</text>
</comment>
<keyword evidence="2" id="KW-0689">Ribosomal protein</keyword>
<dbReference type="KEGG" id="ptm:GSPATT00008297001"/>
<dbReference type="PANTHER" id="PTHR45699:SF3">
    <property type="entry name" value="LARGE RIBOSOMAL SUBUNIT PROTEIN UL10"/>
    <property type="match status" value="1"/>
</dbReference>
<feature type="domain" description="Large ribosomal subunit protein uL10-like insertion" evidence="5">
    <location>
        <begin position="112"/>
        <end position="180"/>
    </location>
</feature>
<evidence type="ECO:0000313" key="7">
    <source>
        <dbReference type="Proteomes" id="UP000000600"/>
    </source>
</evidence>
<dbReference type="STRING" id="5888.A0CM01"/>
<dbReference type="GO" id="GO:0070180">
    <property type="term" value="F:large ribosomal subunit rRNA binding"/>
    <property type="evidence" value="ECO:0000318"/>
    <property type="project" value="GO_Central"/>
</dbReference>
<protein>
    <recommendedName>
        <fullName evidence="5">Large ribosomal subunit protein uL10-like insertion domain-containing protein</fullName>
    </recommendedName>
</protein>
<reference evidence="6 7" key="1">
    <citation type="journal article" date="2006" name="Nature">
        <title>Global trends of whole-genome duplications revealed by the ciliate Paramecium tetraurelia.</title>
        <authorList>
            <consortium name="Genoscope"/>
            <person name="Aury J.-M."/>
            <person name="Jaillon O."/>
            <person name="Duret L."/>
            <person name="Noel B."/>
            <person name="Jubin C."/>
            <person name="Porcel B.M."/>
            <person name="Segurens B."/>
            <person name="Daubin V."/>
            <person name="Anthouard V."/>
            <person name="Aiach N."/>
            <person name="Arnaiz O."/>
            <person name="Billaut A."/>
            <person name="Beisson J."/>
            <person name="Blanc I."/>
            <person name="Bouhouche K."/>
            <person name="Camara F."/>
            <person name="Duharcourt S."/>
            <person name="Guigo R."/>
            <person name="Gogendeau D."/>
            <person name="Katinka M."/>
            <person name="Keller A.-M."/>
            <person name="Kissmehl R."/>
            <person name="Klotz C."/>
            <person name="Koll F."/>
            <person name="Le Moue A."/>
            <person name="Lepere C."/>
            <person name="Malinsky S."/>
            <person name="Nowacki M."/>
            <person name="Nowak J.K."/>
            <person name="Plattner H."/>
            <person name="Poulain J."/>
            <person name="Ruiz F."/>
            <person name="Serrano V."/>
            <person name="Zagulski M."/>
            <person name="Dessen P."/>
            <person name="Betermier M."/>
            <person name="Weissenbach J."/>
            <person name="Scarpelli C."/>
            <person name="Schachter V."/>
            <person name="Sperling L."/>
            <person name="Meyer E."/>
            <person name="Cohen J."/>
            <person name="Wincker P."/>
        </authorList>
    </citation>
    <scope>NUCLEOTIDE SEQUENCE [LARGE SCALE GENOMIC DNA]</scope>
    <source>
        <strain evidence="6 7">Stock d4-2</strain>
    </source>
</reference>
<dbReference type="InterPro" id="IPR050323">
    <property type="entry name" value="Ribosomal_protein_uL10"/>
</dbReference>
<dbReference type="FunCoup" id="A0CM01">
    <property type="interactions" value="986"/>
</dbReference>
<evidence type="ECO:0000256" key="2">
    <source>
        <dbReference type="ARBA" id="ARBA00022980"/>
    </source>
</evidence>
<dbReference type="GO" id="GO:0003735">
    <property type="term" value="F:structural constituent of ribosome"/>
    <property type="evidence" value="ECO:0000318"/>
    <property type="project" value="GO_Central"/>
</dbReference>
<dbReference type="EMBL" id="CT868108">
    <property type="protein sequence ID" value="CAK71818.1"/>
    <property type="molecule type" value="Genomic_DNA"/>
</dbReference>
<keyword evidence="7" id="KW-1185">Reference proteome</keyword>
<dbReference type="PANTHER" id="PTHR45699">
    <property type="entry name" value="60S ACIDIC RIBOSOMAL PROTEIN P0"/>
    <property type="match status" value="1"/>
</dbReference>